<organism evidence="1 2">
    <name type="scientific">Haemaphysalis longicornis</name>
    <name type="common">Bush tick</name>
    <dbReference type="NCBI Taxonomy" id="44386"/>
    <lineage>
        <taxon>Eukaryota</taxon>
        <taxon>Metazoa</taxon>
        <taxon>Ecdysozoa</taxon>
        <taxon>Arthropoda</taxon>
        <taxon>Chelicerata</taxon>
        <taxon>Arachnida</taxon>
        <taxon>Acari</taxon>
        <taxon>Parasitiformes</taxon>
        <taxon>Ixodida</taxon>
        <taxon>Ixodoidea</taxon>
        <taxon>Ixodidae</taxon>
        <taxon>Haemaphysalinae</taxon>
        <taxon>Haemaphysalis</taxon>
    </lineage>
</organism>
<dbReference type="PANTHER" id="PTHR33964:SF1">
    <property type="entry name" value="RE45066P"/>
    <property type="match status" value="1"/>
</dbReference>
<reference evidence="1 2" key="1">
    <citation type="journal article" date="2020" name="Cell">
        <title>Large-Scale Comparative Analyses of Tick Genomes Elucidate Their Genetic Diversity and Vector Capacities.</title>
        <authorList>
            <consortium name="Tick Genome and Microbiome Consortium (TIGMIC)"/>
            <person name="Jia N."/>
            <person name="Wang J."/>
            <person name="Shi W."/>
            <person name="Du L."/>
            <person name="Sun Y."/>
            <person name="Zhan W."/>
            <person name="Jiang J.F."/>
            <person name="Wang Q."/>
            <person name="Zhang B."/>
            <person name="Ji P."/>
            <person name="Bell-Sakyi L."/>
            <person name="Cui X.M."/>
            <person name="Yuan T.T."/>
            <person name="Jiang B.G."/>
            <person name="Yang W.F."/>
            <person name="Lam T.T."/>
            <person name="Chang Q.C."/>
            <person name="Ding S.J."/>
            <person name="Wang X.J."/>
            <person name="Zhu J.G."/>
            <person name="Ruan X.D."/>
            <person name="Zhao L."/>
            <person name="Wei J.T."/>
            <person name="Ye R.Z."/>
            <person name="Que T.C."/>
            <person name="Du C.H."/>
            <person name="Zhou Y.H."/>
            <person name="Cheng J.X."/>
            <person name="Dai P.F."/>
            <person name="Guo W.B."/>
            <person name="Han X.H."/>
            <person name="Huang E.J."/>
            <person name="Li L.F."/>
            <person name="Wei W."/>
            <person name="Gao Y.C."/>
            <person name="Liu J.Z."/>
            <person name="Shao H.Z."/>
            <person name="Wang X."/>
            <person name="Wang C.C."/>
            <person name="Yang T.C."/>
            <person name="Huo Q.B."/>
            <person name="Li W."/>
            <person name="Chen H.Y."/>
            <person name="Chen S.E."/>
            <person name="Zhou L.G."/>
            <person name="Ni X.B."/>
            <person name="Tian J.H."/>
            <person name="Sheng Y."/>
            <person name="Liu T."/>
            <person name="Pan Y.S."/>
            <person name="Xia L.Y."/>
            <person name="Li J."/>
            <person name="Zhao F."/>
            <person name="Cao W.C."/>
        </authorList>
    </citation>
    <scope>NUCLEOTIDE SEQUENCE [LARGE SCALE GENOMIC DNA]</scope>
    <source>
        <strain evidence="1">HaeL-2018</strain>
    </source>
</reference>
<protein>
    <submittedName>
        <fullName evidence="1">Uncharacterized protein</fullName>
    </submittedName>
</protein>
<evidence type="ECO:0000313" key="2">
    <source>
        <dbReference type="Proteomes" id="UP000821853"/>
    </source>
</evidence>
<dbReference type="Proteomes" id="UP000821853">
    <property type="component" value="Chromosome 5"/>
</dbReference>
<dbReference type="AlphaFoldDB" id="A0A9J6GJI0"/>
<evidence type="ECO:0000313" key="1">
    <source>
        <dbReference type="EMBL" id="KAH9375330.1"/>
    </source>
</evidence>
<accession>A0A9J6GJI0</accession>
<comment type="caution">
    <text evidence="1">The sequence shown here is derived from an EMBL/GenBank/DDBJ whole genome shotgun (WGS) entry which is preliminary data.</text>
</comment>
<sequence>MRIPFFFSQFFFRFPPADINIPYHCPFPNIDHPCSGYHDFVSCCEGALDERCGDPEAVDLMHDTAENVFGNVLSLTCGSYQRDSSDCRSLDVLPQGAANETVRRNFISPLKAIVRSLG</sequence>
<name>A0A9J6GJI0_HAELO</name>
<dbReference type="EMBL" id="JABSTR010000007">
    <property type="protein sequence ID" value="KAH9375330.1"/>
    <property type="molecule type" value="Genomic_DNA"/>
</dbReference>
<proteinExistence type="predicted"/>
<dbReference type="PANTHER" id="PTHR33964">
    <property type="entry name" value="RE45066P-RELATED"/>
    <property type="match status" value="1"/>
</dbReference>
<keyword evidence="2" id="KW-1185">Reference proteome</keyword>
<dbReference type="OrthoDB" id="6486973at2759"/>
<dbReference type="VEuPathDB" id="VectorBase:HLOH_050069"/>
<gene>
    <name evidence="1" type="ORF">HPB48_019845</name>
</gene>